<comment type="caution">
    <text evidence="2">The sequence shown here is derived from an EMBL/GenBank/DDBJ whole genome shotgun (WGS) entry which is preliminary data.</text>
</comment>
<reference evidence="2 3" key="1">
    <citation type="submission" date="2019-09" db="EMBL/GenBank/DDBJ databases">
        <title>Wenzhouxiangella sp. Genome sequencing and assembly.</title>
        <authorList>
            <person name="Zhang R."/>
        </authorList>
    </citation>
    <scope>NUCLEOTIDE SEQUENCE [LARGE SCALE GENOMIC DNA]</scope>
    <source>
        <strain evidence="2 3">W260</strain>
    </source>
</reference>
<organism evidence="2 3">
    <name type="scientific">Marinihelvus fidelis</name>
    <dbReference type="NCBI Taxonomy" id="2613842"/>
    <lineage>
        <taxon>Bacteria</taxon>
        <taxon>Pseudomonadati</taxon>
        <taxon>Pseudomonadota</taxon>
        <taxon>Gammaproteobacteria</taxon>
        <taxon>Chromatiales</taxon>
        <taxon>Wenzhouxiangellaceae</taxon>
        <taxon>Marinihelvus</taxon>
    </lineage>
</organism>
<dbReference type="Proteomes" id="UP000325372">
    <property type="component" value="Unassembled WGS sequence"/>
</dbReference>
<dbReference type="InterPro" id="IPR013229">
    <property type="entry name" value="PEGA"/>
</dbReference>
<evidence type="ECO:0000313" key="2">
    <source>
        <dbReference type="EMBL" id="KAA9131973.1"/>
    </source>
</evidence>
<keyword evidence="3" id="KW-1185">Reference proteome</keyword>
<evidence type="ECO:0000259" key="1">
    <source>
        <dbReference type="Pfam" id="PF08308"/>
    </source>
</evidence>
<sequence length="182" mass="19207">MVSVGIFSRLTHARKQKRVSLVPIKKPTPWIMLALLPLLGACTPQTQLTIRSEPSGATVYEGEEAWGVTPVTLDYTTAAKEAGNGCVATRPISVRWESGAKARVSTINVCTGAGGATSYTFVYPEGFPGGSGGLEHEVASRSTGNVTADGQLYYDVAQPDSTNVLKCFSDLRGDQVITHCGG</sequence>
<feature type="domain" description="PEGA" evidence="1">
    <location>
        <begin position="47"/>
        <end position="74"/>
    </location>
</feature>
<accession>A0A5N0TA92</accession>
<name>A0A5N0TA92_9GAMM</name>
<proteinExistence type="predicted"/>
<gene>
    <name evidence="2" type="ORF">F3N42_07310</name>
</gene>
<protein>
    <submittedName>
        <fullName evidence="2">PEGA domain-containing protein</fullName>
    </submittedName>
</protein>
<dbReference type="AlphaFoldDB" id="A0A5N0TA92"/>
<dbReference type="Pfam" id="PF08308">
    <property type="entry name" value="PEGA"/>
    <property type="match status" value="1"/>
</dbReference>
<evidence type="ECO:0000313" key="3">
    <source>
        <dbReference type="Proteomes" id="UP000325372"/>
    </source>
</evidence>
<dbReference type="EMBL" id="VYXP01000004">
    <property type="protein sequence ID" value="KAA9131973.1"/>
    <property type="molecule type" value="Genomic_DNA"/>
</dbReference>